<dbReference type="Gene3D" id="3.10.20.90">
    <property type="entry name" value="Phosphatidylinositol 3-kinase Catalytic Subunit, Chain A, domain 1"/>
    <property type="match status" value="1"/>
</dbReference>
<keyword evidence="4 6" id="KW-0472">Membrane</keyword>
<evidence type="ECO:0000256" key="2">
    <source>
        <dbReference type="ARBA" id="ARBA00022692"/>
    </source>
</evidence>
<evidence type="ECO:0000256" key="5">
    <source>
        <dbReference type="SAM" id="MobiDB-lite"/>
    </source>
</evidence>
<feature type="region of interest" description="Disordered" evidence="5">
    <location>
        <begin position="360"/>
        <end position="436"/>
    </location>
</feature>
<reference evidence="9" key="1">
    <citation type="journal article" date="2014" name="Proc. Natl. Acad. Sci. U.S.A.">
        <title>Extensive sampling of basidiomycete genomes demonstrates inadequacy of the white-rot/brown-rot paradigm for wood decay fungi.</title>
        <authorList>
            <person name="Riley R."/>
            <person name="Salamov A.A."/>
            <person name="Brown D.W."/>
            <person name="Nagy L.G."/>
            <person name="Floudas D."/>
            <person name="Held B.W."/>
            <person name="Levasseur A."/>
            <person name="Lombard V."/>
            <person name="Morin E."/>
            <person name="Otillar R."/>
            <person name="Lindquist E.A."/>
            <person name="Sun H."/>
            <person name="LaButti K.M."/>
            <person name="Schmutz J."/>
            <person name="Jabbour D."/>
            <person name="Luo H."/>
            <person name="Baker S.E."/>
            <person name="Pisabarro A.G."/>
            <person name="Walton J.D."/>
            <person name="Blanchette R.A."/>
            <person name="Henrissat B."/>
            <person name="Martin F."/>
            <person name="Cullen D."/>
            <person name="Hibbett D.S."/>
            <person name="Grigoriev I.V."/>
        </authorList>
    </citation>
    <scope>NUCLEOTIDE SEQUENCE [LARGE SCALE GENOMIC DNA]</scope>
    <source>
        <strain evidence="9">MUCL 33604</strain>
    </source>
</reference>
<proteinExistence type="predicted"/>
<gene>
    <name evidence="8" type="ORF">JAAARDRAFT_28354</name>
</gene>
<dbReference type="EMBL" id="KL197709">
    <property type="protein sequence ID" value="KDQ64709.1"/>
    <property type="molecule type" value="Genomic_DNA"/>
</dbReference>
<dbReference type="InterPro" id="IPR029071">
    <property type="entry name" value="Ubiquitin-like_domsf"/>
</dbReference>
<evidence type="ECO:0000313" key="9">
    <source>
        <dbReference type="Proteomes" id="UP000027265"/>
    </source>
</evidence>
<dbReference type="Proteomes" id="UP000027265">
    <property type="component" value="Unassembled WGS sequence"/>
</dbReference>
<evidence type="ECO:0000256" key="4">
    <source>
        <dbReference type="ARBA" id="ARBA00023136"/>
    </source>
</evidence>
<dbReference type="OrthoDB" id="21589at2759"/>
<feature type="region of interest" description="Disordered" evidence="5">
    <location>
        <begin position="81"/>
        <end position="150"/>
    </location>
</feature>
<evidence type="ECO:0000256" key="1">
    <source>
        <dbReference type="ARBA" id="ARBA00004370"/>
    </source>
</evidence>
<dbReference type="PROSITE" id="PS50053">
    <property type="entry name" value="UBIQUITIN_2"/>
    <property type="match status" value="1"/>
</dbReference>
<feature type="compositionally biased region" description="Pro residues" evidence="5">
    <location>
        <begin position="97"/>
        <end position="113"/>
    </location>
</feature>
<dbReference type="GO" id="GO:0016020">
    <property type="term" value="C:membrane"/>
    <property type="evidence" value="ECO:0007669"/>
    <property type="project" value="UniProtKB-SubCell"/>
</dbReference>
<evidence type="ECO:0000313" key="8">
    <source>
        <dbReference type="EMBL" id="KDQ64709.1"/>
    </source>
</evidence>
<protein>
    <recommendedName>
        <fullName evidence="7">Ubiquitin-like domain-containing protein</fullName>
    </recommendedName>
</protein>
<dbReference type="STRING" id="933084.A0A067QCL4"/>
<dbReference type="PANTHER" id="PTHR12943:SF27">
    <property type="entry name" value="HOMOCYSTEINE-INDUCED ENDOPLASMIC RETICULUM PROTEIN, ISOFORM A"/>
    <property type="match status" value="1"/>
</dbReference>
<dbReference type="SMART" id="SM00213">
    <property type="entry name" value="UBQ"/>
    <property type="match status" value="1"/>
</dbReference>
<accession>A0A067QCL4</accession>
<sequence length="571" mass="62394">MSTVSLKVELPAYSLSFHVEVPLSSSVLDIKHRIYTSCVGAPRVDGQRLIWRGRFLRDEERVQDIWKSPDDPHTIHLAVHSSAWSSTPPEIPSSSTSPPPVGAPRALSPPPSSHLPSYTTTPQSRPIATPSYLSSPPYASQQPPSNHPMAYVLSKHNNALSALSQVRFAPNDNAETQTRQTAINAVERCGWSWPPILDEPFPAPGNESEGIKYERVTIEGQTFLSLITPNATPTPLQSHALKVLTYTFPLLLTPVPYQTPLSTYATSFSFVVPPGNLNAQLQQLGLPQLRVNNPPNAANLPEMRDIPIRALLAPLVMLTLRTVLLLYFVSPTRKPFLGIMLGAWVLYEAWGAIRAVLGPDPQQQRDGDGNARGGAAGGAAQQQPQAGVGAQGAAGNGPAPAQPNAAQAVLAPQRPRAQGPGGHLQPGNGQTNRTRSQTSMLLDSLAIMNLQSEEIALTASPISQPVPEPSFGHKVKTFASLLVLTLHPAVWNRRRTVLKAREGRVRTEANARENPGNVQQEGGEEEESEERRQENERRERAKVELIAQHQRRSPWVRTYIERVRGSEWSDD</sequence>
<dbReference type="InParanoid" id="A0A067QCL4"/>
<evidence type="ECO:0000256" key="6">
    <source>
        <dbReference type="SAM" id="Phobius"/>
    </source>
</evidence>
<keyword evidence="9" id="KW-1185">Reference proteome</keyword>
<feature type="compositionally biased region" description="Low complexity" evidence="5">
    <location>
        <begin position="85"/>
        <end position="96"/>
    </location>
</feature>
<dbReference type="HOGENOM" id="CLU_021702_0_0_1"/>
<feature type="domain" description="Ubiquitin-like" evidence="7">
    <location>
        <begin position="4"/>
        <end position="64"/>
    </location>
</feature>
<feature type="transmembrane region" description="Helical" evidence="6">
    <location>
        <begin position="336"/>
        <end position="357"/>
    </location>
</feature>
<dbReference type="InterPro" id="IPR000626">
    <property type="entry name" value="Ubiquitin-like_dom"/>
</dbReference>
<dbReference type="Pfam" id="PF00240">
    <property type="entry name" value="ubiquitin"/>
    <property type="match status" value="1"/>
</dbReference>
<feature type="transmembrane region" description="Helical" evidence="6">
    <location>
        <begin position="310"/>
        <end position="330"/>
    </location>
</feature>
<feature type="compositionally biased region" description="Polar residues" evidence="5">
    <location>
        <begin position="427"/>
        <end position="436"/>
    </location>
</feature>
<comment type="subcellular location">
    <subcellularLocation>
        <location evidence="1">Membrane</location>
    </subcellularLocation>
</comment>
<feature type="compositionally biased region" description="Low complexity" evidence="5">
    <location>
        <begin position="130"/>
        <end position="144"/>
    </location>
</feature>
<dbReference type="InterPro" id="IPR039751">
    <property type="entry name" value="HERPUD1/2"/>
</dbReference>
<evidence type="ECO:0000259" key="7">
    <source>
        <dbReference type="PROSITE" id="PS50053"/>
    </source>
</evidence>
<feature type="region of interest" description="Disordered" evidence="5">
    <location>
        <begin position="506"/>
        <end position="540"/>
    </location>
</feature>
<dbReference type="AlphaFoldDB" id="A0A067QCL4"/>
<keyword evidence="2 6" id="KW-0812">Transmembrane</keyword>
<dbReference type="GO" id="GO:0030968">
    <property type="term" value="P:endoplasmic reticulum unfolded protein response"/>
    <property type="evidence" value="ECO:0007669"/>
    <property type="project" value="TreeGrafter"/>
</dbReference>
<organism evidence="8 9">
    <name type="scientific">Jaapia argillacea MUCL 33604</name>
    <dbReference type="NCBI Taxonomy" id="933084"/>
    <lineage>
        <taxon>Eukaryota</taxon>
        <taxon>Fungi</taxon>
        <taxon>Dikarya</taxon>
        <taxon>Basidiomycota</taxon>
        <taxon>Agaricomycotina</taxon>
        <taxon>Agaricomycetes</taxon>
        <taxon>Agaricomycetidae</taxon>
        <taxon>Jaapiales</taxon>
        <taxon>Jaapiaceae</taxon>
        <taxon>Jaapia</taxon>
    </lineage>
</organism>
<name>A0A067QCL4_9AGAM</name>
<feature type="compositionally biased region" description="Low complexity" evidence="5">
    <location>
        <begin position="378"/>
        <end position="388"/>
    </location>
</feature>
<keyword evidence="3 6" id="KW-1133">Transmembrane helix</keyword>
<feature type="compositionally biased region" description="Low complexity" evidence="5">
    <location>
        <begin position="396"/>
        <end position="413"/>
    </location>
</feature>
<feature type="compositionally biased region" description="Basic and acidic residues" evidence="5">
    <location>
        <begin position="529"/>
        <end position="540"/>
    </location>
</feature>
<dbReference type="PANTHER" id="PTHR12943">
    <property type="entry name" value="HOMOCYSTEINE-RESPONSIVE ENDOPLASMIC RETICULUM-RESIDENT UNIQUITIN-LIKE DOMAIN HERPUD PROTEIN FAMILY MEMBER"/>
    <property type="match status" value="1"/>
</dbReference>
<evidence type="ECO:0000256" key="3">
    <source>
        <dbReference type="ARBA" id="ARBA00022989"/>
    </source>
</evidence>
<dbReference type="SUPFAM" id="SSF54236">
    <property type="entry name" value="Ubiquitin-like"/>
    <property type="match status" value="1"/>
</dbReference>